<evidence type="ECO:0000313" key="1">
    <source>
        <dbReference type="EMBL" id="ASC69719.1"/>
    </source>
</evidence>
<dbReference type="InterPro" id="IPR054652">
    <property type="entry name" value="T4P_EbsA-like"/>
</dbReference>
<name>A0A1Z3HHC8_9CYAN</name>
<organism evidence="1 2">
    <name type="scientific">Halomicronema hongdechloris C2206</name>
    <dbReference type="NCBI Taxonomy" id="1641165"/>
    <lineage>
        <taxon>Bacteria</taxon>
        <taxon>Bacillati</taxon>
        <taxon>Cyanobacteriota</taxon>
        <taxon>Cyanophyceae</taxon>
        <taxon>Nodosilineales</taxon>
        <taxon>Nodosilineaceae</taxon>
        <taxon>Halomicronema</taxon>
    </lineage>
</organism>
<dbReference type="NCBIfam" id="NF045587">
    <property type="entry name" value="T4P_biogen_EbsA"/>
    <property type="match status" value="1"/>
</dbReference>
<evidence type="ECO:0000313" key="2">
    <source>
        <dbReference type="Proteomes" id="UP000191901"/>
    </source>
</evidence>
<sequence length="126" mass="14423">MGLTFDDIKPATKQDISVYIPYYQGGKRNALPYAIGLYKQGNLEGERIIEGGDSIPFLATWNVSVLPADLTRCRLQFEDDAELSYEITMATFEFVDFLFDVVAALRHKRPADFSKSFYRKLLRLDD</sequence>
<accession>A0A1Z3HHC8</accession>
<dbReference type="OrthoDB" id="512629at2"/>
<dbReference type="EMBL" id="CP021983">
    <property type="protein sequence ID" value="ASC69719.1"/>
    <property type="molecule type" value="Genomic_DNA"/>
</dbReference>
<dbReference type="KEGG" id="hhg:XM38_006480"/>
<dbReference type="RefSeq" id="WP_080809093.1">
    <property type="nucleotide sequence ID" value="NZ_CP021983.2"/>
</dbReference>
<keyword evidence="2" id="KW-1185">Reference proteome</keyword>
<dbReference type="Proteomes" id="UP000191901">
    <property type="component" value="Chromosome"/>
</dbReference>
<reference evidence="1 2" key="1">
    <citation type="journal article" date="2016" name="Biochim. Biophys. Acta">
        <title>Characterization of red-shifted phycobilisomes isolated from the chlorophyll f-containing cyanobacterium Halomicronema hongdechloris.</title>
        <authorList>
            <person name="Li Y."/>
            <person name="Lin Y."/>
            <person name="Garvey C.J."/>
            <person name="Birch D."/>
            <person name="Corkery R.W."/>
            <person name="Loughlin P.C."/>
            <person name="Scheer H."/>
            <person name="Willows R.D."/>
            <person name="Chen M."/>
        </authorList>
    </citation>
    <scope>NUCLEOTIDE SEQUENCE [LARGE SCALE GENOMIC DNA]</scope>
    <source>
        <strain evidence="1 2">C2206</strain>
    </source>
</reference>
<proteinExistence type="predicted"/>
<protein>
    <submittedName>
        <fullName evidence="1">Uncharacterized protein</fullName>
    </submittedName>
</protein>
<dbReference type="STRING" id="1641165.XM38_11340"/>
<dbReference type="AlphaFoldDB" id="A0A1Z3HHC8"/>
<gene>
    <name evidence="1" type="ORF">XM38_006480</name>
</gene>